<dbReference type="EMBL" id="JARVCO010000004">
    <property type="protein sequence ID" value="MDZ8117744.1"/>
    <property type="molecule type" value="Genomic_DNA"/>
</dbReference>
<evidence type="ECO:0008006" key="3">
    <source>
        <dbReference type="Google" id="ProtNLM"/>
    </source>
</evidence>
<proteinExistence type="predicted"/>
<dbReference type="Gene3D" id="3.40.50.2000">
    <property type="entry name" value="Glycogen Phosphorylase B"/>
    <property type="match status" value="1"/>
</dbReference>
<organism evidence="1 2">
    <name type="scientific">Pontiella agarivorans</name>
    <dbReference type="NCBI Taxonomy" id="3038953"/>
    <lineage>
        <taxon>Bacteria</taxon>
        <taxon>Pseudomonadati</taxon>
        <taxon>Kiritimatiellota</taxon>
        <taxon>Kiritimatiellia</taxon>
        <taxon>Kiritimatiellales</taxon>
        <taxon>Pontiellaceae</taxon>
        <taxon>Pontiella</taxon>
    </lineage>
</organism>
<evidence type="ECO:0000313" key="2">
    <source>
        <dbReference type="Proteomes" id="UP001290861"/>
    </source>
</evidence>
<gene>
    <name evidence="1" type="ORF">P9H32_03830</name>
</gene>
<dbReference type="Proteomes" id="UP001290861">
    <property type="component" value="Unassembled WGS sequence"/>
</dbReference>
<evidence type="ECO:0000313" key="1">
    <source>
        <dbReference type="EMBL" id="MDZ8117744.1"/>
    </source>
</evidence>
<accession>A0ABU5MU72</accession>
<reference evidence="1 2" key="1">
    <citation type="journal article" date="2024" name="Appl. Environ. Microbiol.">
        <title>Pontiella agarivorans sp. nov., a novel marine anaerobic bacterium capable of degrading macroalgal polysaccharides and fixing nitrogen.</title>
        <authorList>
            <person name="Liu N."/>
            <person name="Kivenson V."/>
            <person name="Peng X."/>
            <person name="Cui Z."/>
            <person name="Lankiewicz T.S."/>
            <person name="Gosselin K.M."/>
            <person name="English C.J."/>
            <person name="Blair E.M."/>
            <person name="O'Malley M.A."/>
            <person name="Valentine D.L."/>
        </authorList>
    </citation>
    <scope>NUCLEOTIDE SEQUENCE [LARGE SCALE GENOMIC DNA]</scope>
    <source>
        <strain evidence="1 2">NLcol2</strain>
    </source>
</reference>
<comment type="caution">
    <text evidence="1">The sequence shown here is derived from an EMBL/GenBank/DDBJ whole genome shotgun (WGS) entry which is preliminary data.</text>
</comment>
<dbReference type="Gene3D" id="3.40.50.11010">
    <property type="match status" value="1"/>
</dbReference>
<keyword evidence="2" id="KW-1185">Reference proteome</keyword>
<dbReference type="RefSeq" id="WP_322607547.1">
    <property type="nucleotide sequence ID" value="NZ_JARVCO010000004.1"/>
</dbReference>
<protein>
    <recommendedName>
        <fullName evidence="3">Glycosyltransferase family 1 protein</fullName>
    </recommendedName>
</protein>
<dbReference type="SUPFAM" id="SSF53756">
    <property type="entry name" value="UDP-Glycosyltransferase/glycogen phosphorylase"/>
    <property type="match status" value="1"/>
</dbReference>
<sequence length="353" mass="39807">MIVICDTNEIWREKPFAALAERAEVQGVAPADWMVARKRGWPESDNKLDIFPVVLPPGWASRTAWLGQRMLWRKIQKQCPDVETLVVTSPHYLPMLDYISPDIKTIYYASDDYRNYDGWDAVVRQEKQLVQRVDHSFFVSEGLMNRAQREYGVEASKLSVSMNATESRFFQDDPMQPAQPPLEGLERPIAGIVGGINERLDFELLIACAQLPELGTLLLVGPLTGNSSSGLNKLLEQPKCRAVGAQPHEMIHQWFQCLDVGLVPYVESEFNHFCSPMRLFDHLASGAPVIATEACDQVQKFRSHVQAAGNHTQFIERLRCALASGDRPGRIEGITWADRADAMLKVMEGLRRD</sequence>
<name>A0ABU5MU72_9BACT</name>